<accession>A0A5C8ZAJ8</accession>
<name>A0A5C8ZAJ8_9ACTN</name>
<organism evidence="2 3">
    <name type="scientific">Quadrisphaera setariae</name>
    <dbReference type="NCBI Taxonomy" id="2593304"/>
    <lineage>
        <taxon>Bacteria</taxon>
        <taxon>Bacillati</taxon>
        <taxon>Actinomycetota</taxon>
        <taxon>Actinomycetes</taxon>
        <taxon>Kineosporiales</taxon>
        <taxon>Kineosporiaceae</taxon>
        <taxon>Quadrisphaera</taxon>
    </lineage>
</organism>
<dbReference type="EMBL" id="VKAC01000010">
    <property type="protein sequence ID" value="TXR55135.1"/>
    <property type="molecule type" value="Genomic_DNA"/>
</dbReference>
<dbReference type="RefSeq" id="WP_147927525.1">
    <property type="nucleotide sequence ID" value="NZ_VKAC01000010.1"/>
</dbReference>
<comment type="caution">
    <text evidence="2">The sequence shown here is derived from an EMBL/GenBank/DDBJ whole genome shotgun (WGS) entry which is preliminary data.</text>
</comment>
<proteinExistence type="predicted"/>
<feature type="region of interest" description="Disordered" evidence="1">
    <location>
        <begin position="74"/>
        <end position="96"/>
    </location>
</feature>
<evidence type="ECO:0000313" key="2">
    <source>
        <dbReference type="EMBL" id="TXR55135.1"/>
    </source>
</evidence>
<keyword evidence="3" id="KW-1185">Reference proteome</keyword>
<sequence length="96" mass="10697">MPEPAPEAQHDRQVLLQQIVSEVHADHAGGDLDVVREALSRRIEERGFPEQPQKWVDDTAAEVSQGRHVVVDRELGVDAPLEETAGNAHEKTREES</sequence>
<gene>
    <name evidence="2" type="ORF">FMM08_16785</name>
</gene>
<evidence type="ECO:0000313" key="3">
    <source>
        <dbReference type="Proteomes" id="UP000321234"/>
    </source>
</evidence>
<evidence type="ECO:0000256" key="1">
    <source>
        <dbReference type="SAM" id="MobiDB-lite"/>
    </source>
</evidence>
<dbReference type="OrthoDB" id="5191135at2"/>
<protein>
    <submittedName>
        <fullName evidence="2">Uncharacterized protein</fullName>
    </submittedName>
</protein>
<dbReference type="Proteomes" id="UP000321234">
    <property type="component" value="Unassembled WGS sequence"/>
</dbReference>
<dbReference type="AlphaFoldDB" id="A0A5C8ZAJ8"/>
<reference evidence="2 3" key="1">
    <citation type="submission" date="2019-07" db="EMBL/GenBank/DDBJ databases">
        <title>Quadrisphaera sp. strain DD2A genome sequencing and assembly.</title>
        <authorList>
            <person name="Kim I."/>
        </authorList>
    </citation>
    <scope>NUCLEOTIDE SEQUENCE [LARGE SCALE GENOMIC DNA]</scope>
    <source>
        <strain evidence="2 3">DD2A</strain>
    </source>
</reference>